<sequence length="98" mass="10752">MQTGRQASAASTDPCRLKTGNLLVQLMNSVSVFAAYAERHIALITLRTLFFEPTTLAQCALRGSQCVFNRFQKGGGSMFVNGVHVTEKEEEANRQEDG</sequence>
<evidence type="ECO:0000313" key="1">
    <source>
        <dbReference type="EMBL" id="GBP56280.1"/>
    </source>
</evidence>
<evidence type="ECO:0000313" key="2">
    <source>
        <dbReference type="Proteomes" id="UP000299102"/>
    </source>
</evidence>
<dbReference type="Proteomes" id="UP000299102">
    <property type="component" value="Unassembled WGS sequence"/>
</dbReference>
<dbReference type="AlphaFoldDB" id="A0A4C1WZK8"/>
<organism evidence="1 2">
    <name type="scientific">Eumeta variegata</name>
    <name type="common">Bagworm moth</name>
    <name type="synonym">Eumeta japonica</name>
    <dbReference type="NCBI Taxonomy" id="151549"/>
    <lineage>
        <taxon>Eukaryota</taxon>
        <taxon>Metazoa</taxon>
        <taxon>Ecdysozoa</taxon>
        <taxon>Arthropoda</taxon>
        <taxon>Hexapoda</taxon>
        <taxon>Insecta</taxon>
        <taxon>Pterygota</taxon>
        <taxon>Neoptera</taxon>
        <taxon>Endopterygota</taxon>
        <taxon>Lepidoptera</taxon>
        <taxon>Glossata</taxon>
        <taxon>Ditrysia</taxon>
        <taxon>Tineoidea</taxon>
        <taxon>Psychidae</taxon>
        <taxon>Oiketicinae</taxon>
        <taxon>Eumeta</taxon>
    </lineage>
</organism>
<keyword evidence="2" id="KW-1185">Reference proteome</keyword>
<proteinExistence type="predicted"/>
<protein>
    <submittedName>
        <fullName evidence="1">Uncharacterized protein</fullName>
    </submittedName>
</protein>
<accession>A0A4C1WZK8</accession>
<dbReference type="EMBL" id="BGZK01000688">
    <property type="protein sequence ID" value="GBP56280.1"/>
    <property type="molecule type" value="Genomic_DNA"/>
</dbReference>
<name>A0A4C1WZK8_EUMVA</name>
<comment type="caution">
    <text evidence="1">The sequence shown here is derived from an EMBL/GenBank/DDBJ whole genome shotgun (WGS) entry which is preliminary data.</text>
</comment>
<gene>
    <name evidence="1" type="ORF">EVAR_37355_1</name>
</gene>
<reference evidence="1 2" key="1">
    <citation type="journal article" date="2019" name="Commun. Biol.">
        <title>The bagworm genome reveals a unique fibroin gene that provides high tensile strength.</title>
        <authorList>
            <person name="Kono N."/>
            <person name="Nakamura H."/>
            <person name="Ohtoshi R."/>
            <person name="Tomita M."/>
            <person name="Numata K."/>
            <person name="Arakawa K."/>
        </authorList>
    </citation>
    <scope>NUCLEOTIDE SEQUENCE [LARGE SCALE GENOMIC DNA]</scope>
</reference>